<name>A0A7W8UNF2_9HYPH</name>
<proteinExistence type="predicted"/>
<comment type="caution">
    <text evidence="2">The sequence shown here is derived from an EMBL/GenBank/DDBJ whole genome shotgun (WGS) entry which is preliminary data.</text>
</comment>
<accession>A0A7W8UNF2</accession>
<dbReference type="EMBL" id="JACHBC010000003">
    <property type="protein sequence ID" value="MBB5560025.1"/>
    <property type="molecule type" value="Genomic_DNA"/>
</dbReference>
<dbReference type="Proteomes" id="UP000528824">
    <property type="component" value="Unassembled WGS sequence"/>
</dbReference>
<dbReference type="Gene3D" id="3.40.30.10">
    <property type="entry name" value="Glutaredoxin"/>
    <property type="match status" value="1"/>
</dbReference>
<reference evidence="2 3" key="1">
    <citation type="submission" date="2020-08" db="EMBL/GenBank/DDBJ databases">
        <title>Genomic Encyclopedia of Type Strains, Phase IV (KMG-V): Genome sequencing to study the core and pangenomes of soil and plant-associated prokaryotes.</title>
        <authorList>
            <person name="Whitman W."/>
        </authorList>
    </citation>
    <scope>NUCLEOTIDE SEQUENCE [LARGE SCALE GENOMIC DNA]</scope>
    <source>
        <strain evidence="2 3">SEMIA 4034</strain>
    </source>
</reference>
<evidence type="ECO:0008006" key="4">
    <source>
        <dbReference type="Google" id="ProtNLM"/>
    </source>
</evidence>
<evidence type="ECO:0000256" key="1">
    <source>
        <dbReference type="SAM" id="Coils"/>
    </source>
</evidence>
<keyword evidence="3" id="KW-1185">Reference proteome</keyword>
<dbReference type="AlphaFoldDB" id="A0A7W8UNF2"/>
<sequence>MTTEIELQYFFDPFCGWCYASAPALAGLADQFPDRLRMLPSGLFVGGRPISSIADHAWRNDQRIQALTGQRFSKEYHQNVLLAPNGIFDSGPATLALTALGEHAATLEPRFLHAIQIARYVEGRDTSNVHEVATVAVQVAAGHAIDLTAEIFAERLRNDSDLRARALERVEDAQRRMDTLGIRGVPQLVALINGQAHVLSSEALYQGPARLVAALDELSADA</sequence>
<evidence type="ECO:0000313" key="2">
    <source>
        <dbReference type="EMBL" id="MBB5560025.1"/>
    </source>
</evidence>
<keyword evidence="1" id="KW-0175">Coiled coil</keyword>
<dbReference type="RefSeq" id="WP_183915434.1">
    <property type="nucleotide sequence ID" value="NZ_JACHBB010000003.1"/>
</dbReference>
<organism evidence="2 3">
    <name type="scientific">Rhizobium lentis</name>
    <dbReference type="NCBI Taxonomy" id="1138194"/>
    <lineage>
        <taxon>Bacteria</taxon>
        <taxon>Pseudomonadati</taxon>
        <taxon>Pseudomonadota</taxon>
        <taxon>Alphaproteobacteria</taxon>
        <taxon>Hyphomicrobiales</taxon>
        <taxon>Rhizobiaceae</taxon>
        <taxon>Rhizobium/Agrobacterium group</taxon>
        <taxon>Rhizobium</taxon>
    </lineage>
</organism>
<gene>
    <name evidence="2" type="ORF">GGI59_001676</name>
</gene>
<dbReference type="InterPro" id="IPR036249">
    <property type="entry name" value="Thioredoxin-like_sf"/>
</dbReference>
<feature type="coiled-coil region" evidence="1">
    <location>
        <begin position="156"/>
        <end position="183"/>
    </location>
</feature>
<evidence type="ECO:0000313" key="3">
    <source>
        <dbReference type="Proteomes" id="UP000528824"/>
    </source>
</evidence>
<dbReference type="SUPFAM" id="SSF52833">
    <property type="entry name" value="Thioredoxin-like"/>
    <property type="match status" value="1"/>
</dbReference>
<protein>
    <recommendedName>
        <fullName evidence="4">Protein-disulfide isomerase</fullName>
    </recommendedName>
</protein>
<dbReference type="CDD" id="cd03025">
    <property type="entry name" value="DsbA_FrnE_like"/>
    <property type="match status" value="1"/>
</dbReference>